<feature type="region of interest" description="Disordered" evidence="1">
    <location>
        <begin position="1"/>
        <end position="21"/>
    </location>
</feature>
<dbReference type="OrthoDB" id="3402867at2"/>
<accession>A0A3B0AF41</accession>
<protein>
    <recommendedName>
        <fullName evidence="4">Cold shock domain-containing protein</fullName>
    </recommendedName>
</protein>
<gene>
    <name evidence="2" type="ORF">D7193_09655</name>
</gene>
<organism evidence="2 3">
    <name type="scientific">Micromonospora costi</name>
    <dbReference type="NCBI Taxonomy" id="1530042"/>
    <lineage>
        <taxon>Bacteria</taxon>
        <taxon>Bacillati</taxon>
        <taxon>Actinomycetota</taxon>
        <taxon>Actinomycetes</taxon>
        <taxon>Micromonosporales</taxon>
        <taxon>Micromonosporaceae</taxon>
        <taxon>Micromonospora</taxon>
    </lineage>
</organism>
<sequence length="90" mass="9439">MSSTTLPTPRPPVVKPSPPTDLVTRHVSGFVTRGGDGPCYGMVAEDGTEYALHGPDVGELRTGSFVTLRLTTLQARIDCGPGVPMSIVTD</sequence>
<dbReference type="Proteomes" id="UP000279968">
    <property type="component" value="Unassembled WGS sequence"/>
</dbReference>
<evidence type="ECO:0000256" key="1">
    <source>
        <dbReference type="SAM" id="MobiDB-lite"/>
    </source>
</evidence>
<name>A0A3B0AF41_9ACTN</name>
<dbReference type="AlphaFoldDB" id="A0A3B0AF41"/>
<evidence type="ECO:0000313" key="2">
    <source>
        <dbReference type="EMBL" id="RKN59218.1"/>
    </source>
</evidence>
<reference evidence="2 3" key="1">
    <citation type="journal article" date="2015" name="Int. J. Syst. Evol. Microbiol.">
        <title>Micromonospora costi sp. nov., isolated from a leaf of Costus speciosus.</title>
        <authorList>
            <person name="Thawai C."/>
        </authorList>
    </citation>
    <scope>NUCLEOTIDE SEQUENCE [LARGE SCALE GENOMIC DNA]</scope>
    <source>
        <strain evidence="2 3">CS1-12</strain>
    </source>
</reference>
<keyword evidence="3" id="KW-1185">Reference proteome</keyword>
<dbReference type="EMBL" id="RBAN01000001">
    <property type="protein sequence ID" value="RKN59218.1"/>
    <property type="molecule type" value="Genomic_DNA"/>
</dbReference>
<proteinExistence type="predicted"/>
<evidence type="ECO:0008006" key="4">
    <source>
        <dbReference type="Google" id="ProtNLM"/>
    </source>
</evidence>
<comment type="caution">
    <text evidence="2">The sequence shown here is derived from an EMBL/GenBank/DDBJ whole genome shotgun (WGS) entry which is preliminary data.</text>
</comment>
<evidence type="ECO:0000313" key="3">
    <source>
        <dbReference type="Proteomes" id="UP000279968"/>
    </source>
</evidence>
<feature type="compositionally biased region" description="Pro residues" evidence="1">
    <location>
        <begin position="8"/>
        <end position="19"/>
    </location>
</feature>